<protein>
    <submittedName>
        <fullName evidence="2">Uncharacterized protein</fullName>
    </submittedName>
</protein>
<evidence type="ECO:0000313" key="2">
    <source>
        <dbReference type="EMBL" id="CAK0827765.1"/>
    </source>
</evidence>
<feature type="region of interest" description="Disordered" evidence="1">
    <location>
        <begin position="87"/>
        <end position="202"/>
    </location>
</feature>
<feature type="non-terminal residue" evidence="2">
    <location>
        <position position="1"/>
    </location>
</feature>
<comment type="caution">
    <text evidence="2">The sequence shown here is derived from an EMBL/GenBank/DDBJ whole genome shotgun (WGS) entry which is preliminary data.</text>
</comment>
<name>A0ABN9S7B6_9DINO</name>
<sequence length="202" mass="20762">RYRCPLVSPGGSPAPIAELRADLRRCLLMPISKDAPSSGFAFSAEDPGGASRPSSFAATDELPGSGAPDLSTAVDWVDTLEPDLGHAAAGEAYAEEHLGPTRRAGAGAGGGGPAPWGGWPDAGGEAPRAAEAWEPDDDDDDDVDLMEDARPHRSFVGEPRELGPPARGGGRAGAQGGPRRRQLSGDEERLQSLLDRGGSAGF</sequence>
<keyword evidence="3" id="KW-1185">Reference proteome</keyword>
<accession>A0ABN9S7B6</accession>
<feature type="compositionally biased region" description="Gly residues" evidence="1">
    <location>
        <begin position="106"/>
        <end position="115"/>
    </location>
</feature>
<organism evidence="2 3">
    <name type="scientific">Prorocentrum cordatum</name>
    <dbReference type="NCBI Taxonomy" id="2364126"/>
    <lineage>
        <taxon>Eukaryota</taxon>
        <taxon>Sar</taxon>
        <taxon>Alveolata</taxon>
        <taxon>Dinophyceae</taxon>
        <taxon>Prorocentrales</taxon>
        <taxon>Prorocentraceae</taxon>
        <taxon>Prorocentrum</taxon>
    </lineage>
</organism>
<proteinExistence type="predicted"/>
<gene>
    <name evidence="2" type="ORF">PCOR1329_LOCUS27215</name>
</gene>
<evidence type="ECO:0000313" key="3">
    <source>
        <dbReference type="Proteomes" id="UP001189429"/>
    </source>
</evidence>
<feature type="compositionally biased region" description="Gly residues" evidence="1">
    <location>
        <begin position="166"/>
        <end position="176"/>
    </location>
</feature>
<evidence type="ECO:0000256" key="1">
    <source>
        <dbReference type="SAM" id="MobiDB-lite"/>
    </source>
</evidence>
<reference evidence="2" key="1">
    <citation type="submission" date="2023-10" db="EMBL/GenBank/DDBJ databases">
        <authorList>
            <person name="Chen Y."/>
            <person name="Shah S."/>
            <person name="Dougan E. K."/>
            <person name="Thang M."/>
            <person name="Chan C."/>
        </authorList>
    </citation>
    <scope>NUCLEOTIDE SEQUENCE [LARGE SCALE GENOMIC DNA]</scope>
</reference>
<feature type="compositionally biased region" description="Acidic residues" evidence="1">
    <location>
        <begin position="133"/>
        <end position="146"/>
    </location>
</feature>
<dbReference type="EMBL" id="CAUYUJ010009822">
    <property type="protein sequence ID" value="CAK0827765.1"/>
    <property type="molecule type" value="Genomic_DNA"/>
</dbReference>
<dbReference type="Proteomes" id="UP001189429">
    <property type="component" value="Unassembled WGS sequence"/>
</dbReference>
<feature type="compositionally biased region" description="Low complexity" evidence="1">
    <location>
        <begin position="116"/>
        <end position="132"/>
    </location>
</feature>
<feature type="region of interest" description="Disordered" evidence="1">
    <location>
        <begin position="34"/>
        <end position="74"/>
    </location>
</feature>